<dbReference type="SMART" id="SM00146">
    <property type="entry name" value="PI3Kc"/>
    <property type="match status" value="1"/>
</dbReference>
<comment type="function">
    <text evidence="14">Serine/threonine protein kinase which activates checkpoint signaling upon genotoxic stresses such as ionizing radiation (IR), ultraviolet light (UV), or DNA replication stalling, thereby acting as a DNA damage sensor. Recognizes the substrate consensus sequence [ST]-Q. Phosphorylates histone H2A to form H2AS128ph (gamma-H2A) at sites of DNA damage, involved in the regulation of DNA damage response mechanism. Required for the control of telomere length and genome stability.</text>
</comment>
<dbReference type="PANTHER" id="PTHR37079">
    <property type="entry name" value="SERINE/THREONINE-PROTEIN KINASE ATM"/>
    <property type="match status" value="1"/>
</dbReference>
<evidence type="ECO:0000256" key="4">
    <source>
        <dbReference type="ARBA" id="ARBA00012513"/>
    </source>
</evidence>
<evidence type="ECO:0000256" key="13">
    <source>
        <dbReference type="ARBA" id="ARBA00023242"/>
    </source>
</evidence>
<dbReference type="PROSITE" id="PS50290">
    <property type="entry name" value="PI3_4_KINASE_3"/>
    <property type="match status" value="1"/>
</dbReference>
<dbReference type="InterPro" id="IPR000403">
    <property type="entry name" value="PI3/4_kinase_cat_dom"/>
</dbReference>
<feature type="compositionally biased region" description="Polar residues" evidence="21">
    <location>
        <begin position="3035"/>
        <end position="3046"/>
    </location>
</feature>
<proteinExistence type="inferred from homology"/>
<feature type="region of interest" description="Disordered" evidence="21">
    <location>
        <begin position="417"/>
        <end position="468"/>
    </location>
</feature>
<dbReference type="InterPro" id="IPR036940">
    <property type="entry name" value="PI3/4_kinase_cat_sf"/>
</dbReference>
<evidence type="ECO:0000256" key="9">
    <source>
        <dbReference type="ARBA" id="ARBA00022741"/>
    </source>
</evidence>
<comment type="catalytic activity">
    <reaction evidence="19">
        <text>L-threonyl-[protein] + ATP = O-phospho-L-threonyl-[protein] + ADP + H(+)</text>
        <dbReference type="Rhea" id="RHEA:46608"/>
        <dbReference type="Rhea" id="RHEA-COMP:11060"/>
        <dbReference type="Rhea" id="RHEA-COMP:11605"/>
        <dbReference type="ChEBI" id="CHEBI:15378"/>
        <dbReference type="ChEBI" id="CHEBI:30013"/>
        <dbReference type="ChEBI" id="CHEBI:30616"/>
        <dbReference type="ChEBI" id="CHEBI:61977"/>
        <dbReference type="ChEBI" id="CHEBI:456216"/>
        <dbReference type="EC" id="2.7.11.1"/>
    </reaction>
</comment>
<dbReference type="SUPFAM" id="SSF56112">
    <property type="entry name" value="Protein kinase-like (PK-like)"/>
    <property type="match status" value="1"/>
</dbReference>
<dbReference type="PROSITE" id="PS51189">
    <property type="entry name" value="FAT"/>
    <property type="match status" value="1"/>
</dbReference>
<evidence type="ECO:0000256" key="18">
    <source>
        <dbReference type="ARBA" id="ARBA00032467"/>
    </source>
</evidence>
<dbReference type="Pfam" id="PF11640">
    <property type="entry name" value="TAN"/>
    <property type="match status" value="1"/>
</dbReference>
<evidence type="ECO:0000256" key="21">
    <source>
        <dbReference type="SAM" id="MobiDB-lite"/>
    </source>
</evidence>
<evidence type="ECO:0000256" key="2">
    <source>
        <dbReference type="ARBA" id="ARBA00010769"/>
    </source>
</evidence>
<comment type="similarity">
    <text evidence="2">Belongs to the PI3/PI4-kinase family. ATM subfamily.</text>
</comment>
<evidence type="ECO:0000256" key="15">
    <source>
        <dbReference type="ARBA" id="ARBA00030020"/>
    </source>
</evidence>
<comment type="catalytic activity">
    <reaction evidence="20">
        <text>L-seryl-[protein] + ATP = O-phospho-L-seryl-[protein] + ADP + H(+)</text>
        <dbReference type="Rhea" id="RHEA:17989"/>
        <dbReference type="Rhea" id="RHEA-COMP:9863"/>
        <dbReference type="Rhea" id="RHEA-COMP:11604"/>
        <dbReference type="ChEBI" id="CHEBI:15378"/>
        <dbReference type="ChEBI" id="CHEBI:29999"/>
        <dbReference type="ChEBI" id="CHEBI:30616"/>
        <dbReference type="ChEBI" id="CHEBI:83421"/>
        <dbReference type="ChEBI" id="CHEBI:456216"/>
        <dbReference type="EC" id="2.7.11.1"/>
    </reaction>
</comment>
<dbReference type="PANTHER" id="PTHR37079:SF4">
    <property type="entry name" value="SERINE_THREONINE-PROTEIN KINASE ATM"/>
    <property type="match status" value="1"/>
</dbReference>
<dbReference type="InterPro" id="IPR014009">
    <property type="entry name" value="PIK_FAT"/>
</dbReference>
<dbReference type="EC" id="2.7.11.1" evidence="4"/>
<evidence type="ECO:0000256" key="3">
    <source>
        <dbReference type="ARBA" id="ARBA00011370"/>
    </source>
</evidence>
<keyword evidence="9" id="KW-0547">Nucleotide-binding</keyword>
<dbReference type="GO" id="GO:0035556">
    <property type="term" value="P:intracellular signal transduction"/>
    <property type="evidence" value="ECO:0007669"/>
    <property type="project" value="UniProtKB-ARBA"/>
</dbReference>
<evidence type="ECO:0000313" key="25">
    <source>
        <dbReference type="EMBL" id="GAC75796.1"/>
    </source>
</evidence>
<feature type="compositionally biased region" description="Polar residues" evidence="21">
    <location>
        <begin position="451"/>
        <end position="468"/>
    </location>
</feature>
<keyword evidence="11 25" id="KW-0418">Kinase</keyword>
<evidence type="ECO:0000256" key="10">
    <source>
        <dbReference type="ARBA" id="ARBA00022763"/>
    </source>
</evidence>
<evidence type="ECO:0000256" key="1">
    <source>
        <dbReference type="ARBA" id="ARBA00004123"/>
    </source>
</evidence>
<dbReference type="InterPro" id="IPR003152">
    <property type="entry name" value="FATC_dom"/>
</dbReference>
<evidence type="ECO:0000256" key="17">
    <source>
        <dbReference type="ARBA" id="ARBA00031460"/>
    </source>
</evidence>
<dbReference type="SUPFAM" id="SSF48371">
    <property type="entry name" value="ARM repeat"/>
    <property type="match status" value="1"/>
</dbReference>
<keyword evidence="12" id="KW-0067">ATP-binding</keyword>
<evidence type="ECO:0000256" key="16">
    <source>
        <dbReference type="ARBA" id="ARBA00030222"/>
    </source>
</evidence>
<feature type="domain" description="PI3K/PI4K catalytic" evidence="22">
    <location>
        <begin position="2737"/>
        <end position="3047"/>
    </location>
</feature>
<dbReference type="InterPro" id="IPR016024">
    <property type="entry name" value="ARM-type_fold"/>
</dbReference>
<dbReference type="STRING" id="1151754.M9LRM3"/>
<evidence type="ECO:0000313" key="26">
    <source>
        <dbReference type="Proteomes" id="UP000011976"/>
    </source>
</evidence>
<dbReference type="EMBL" id="DF196784">
    <property type="protein sequence ID" value="GAC75796.1"/>
    <property type="molecule type" value="Genomic_DNA"/>
</dbReference>
<gene>
    <name evidence="25" type="ORF">PANT_18d00070</name>
</gene>
<dbReference type="SMART" id="SM01342">
    <property type="entry name" value="TAN"/>
    <property type="match status" value="1"/>
</dbReference>
<feature type="region of interest" description="Disordered" evidence="21">
    <location>
        <begin position="3026"/>
        <end position="3046"/>
    </location>
</feature>
<dbReference type="CDD" id="cd05171">
    <property type="entry name" value="PIKKc_ATM"/>
    <property type="match status" value="1"/>
</dbReference>
<feature type="region of interest" description="Disordered" evidence="21">
    <location>
        <begin position="2610"/>
        <end position="2635"/>
    </location>
</feature>
<comment type="subunit">
    <text evidence="3">Associates with DNA double-strand breaks.</text>
</comment>
<evidence type="ECO:0000259" key="23">
    <source>
        <dbReference type="PROSITE" id="PS51189"/>
    </source>
</evidence>
<evidence type="ECO:0000256" key="20">
    <source>
        <dbReference type="ARBA" id="ARBA00048679"/>
    </source>
</evidence>
<feature type="compositionally biased region" description="Basic and acidic residues" evidence="21">
    <location>
        <begin position="419"/>
        <end position="433"/>
    </location>
</feature>
<comment type="subcellular location">
    <subcellularLocation>
        <location evidence="1">Nucleus</location>
    </subcellularLocation>
</comment>
<feature type="compositionally biased region" description="Polar residues" evidence="21">
    <location>
        <begin position="2616"/>
        <end position="2632"/>
    </location>
</feature>
<dbReference type="Gene3D" id="1.10.1070.11">
    <property type="entry name" value="Phosphatidylinositol 3-/4-kinase, catalytic domain"/>
    <property type="match status" value="1"/>
</dbReference>
<dbReference type="InterPro" id="IPR038980">
    <property type="entry name" value="ATM_plant"/>
</dbReference>
<keyword evidence="8" id="KW-0808">Transferase</keyword>
<dbReference type="PROSITE" id="PS00915">
    <property type="entry name" value="PI3_4_KINASE_1"/>
    <property type="match status" value="1"/>
</dbReference>
<protein>
    <recommendedName>
        <fullName evidence="5">Serine/threonine-protein kinase TEL1</fullName>
        <ecNumber evidence="4">2.7.11.1</ecNumber>
    </recommendedName>
    <alternativeName>
        <fullName evidence="15">ATM homolog</fullName>
    </alternativeName>
    <alternativeName>
        <fullName evidence="17 18">DNA-damage checkpoint kinase TEL1</fullName>
    </alternativeName>
    <alternativeName>
        <fullName evidence="6">Serine/threonine-protein kinase tel1</fullName>
    </alternativeName>
    <alternativeName>
        <fullName evidence="16">Telomere length regulation protein 1</fullName>
    </alternativeName>
</protein>
<evidence type="ECO:0000256" key="8">
    <source>
        <dbReference type="ARBA" id="ARBA00022679"/>
    </source>
</evidence>
<accession>M9LRM3</accession>
<evidence type="ECO:0000256" key="11">
    <source>
        <dbReference type="ARBA" id="ARBA00022777"/>
    </source>
</evidence>
<keyword evidence="7" id="KW-0723">Serine/threonine-protein kinase</keyword>
<evidence type="ECO:0000256" key="19">
    <source>
        <dbReference type="ARBA" id="ARBA00047899"/>
    </source>
</evidence>
<organism evidence="25 26">
    <name type="scientific">Pseudozyma antarctica (strain T-34)</name>
    <name type="common">Yeast</name>
    <name type="synonym">Candida antarctica</name>
    <dbReference type="NCBI Taxonomy" id="1151754"/>
    <lineage>
        <taxon>Eukaryota</taxon>
        <taxon>Fungi</taxon>
        <taxon>Dikarya</taxon>
        <taxon>Basidiomycota</taxon>
        <taxon>Ustilaginomycotina</taxon>
        <taxon>Ustilaginomycetes</taxon>
        <taxon>Ustilaginales</taxon>
        <taxon>Ustilaginaceae</taxon>
        <taxon>Moesziomyces</taxon>
    </lineage>
</organism>
<keyword evidence="13" id="KW-0539">Nucleus</keyword>
<name>M9LRM3_PSEA3</name>
<dbReference type="PROSITE" id="PS51190">
    <property type="entry name" value="FATC"/>
    <property type="match status" value="1"/>
</dbReference>
<dbReference type="InterPro" id="IPR011009">
    <property type="entry name" value="Kinase-like_dom_sf"/>
</dbReference>
<evidence type="ECO:0000256" key="12">
    <source>
        <dbReference type="ARBA" id="ARBA00022840"/>
    </source>
</evidence>
<evidence type="ECO:0000256" key="6">
    <source>
        <dbReference type="ARBA" id="ARBA00020288"/>
    </source>
</evidence>
<evidence type="ECO:0000256" key="5">
    <source>
        <dbReference type="ARBA" id="ARBA00014619"/>
    </source>
</evidence>
<feature type="region of interest" description="Disordered" evidence="21">
    <location>
        <begin position="1912"/>
        <end position="1931"/>
    </location>
</feature>
<reference evidence="26" key="1">
    <citation type="journal article" date="2013" name="Genome Announc.">
        <title>Genome sequence of the basidiomycetous yeast Pseudozyma antarctica T-34, a producer of the glycolipid biosurfactants mannosylerythritol lipids.</title>
        <authorList>
            <person name="Morita T."/>
            <person name="Koike H."/>
            <person name="Koyama Y."/>
            <person name="Hagiwara H."/>
            <person name="Ito E."/>
            <person name="Fukuoka T."/>
            <person name="Imura T."/>
            <person name="Machida M."/>
            <person name="Kitamoto D."/>
        </authorList>
    </citation>
    <scope>NUCLEOTIDE SEQUENCE [LARGE SCALE GENOMIC DNA]</scope>
    <source>
        <strain evidence="26">T-34</strain>
    </source>
</reference>
<feature type="domain" description="FAT" evidence="23">
    <location>
        <begin position="1994"/>
        <end position="2602"/>
    </location>
</feature>
<feature type="domain" description="FATC" evidence="24">
    <location>
        <begin position="3081"/>
        <end position="3113"/>
    </location>
</feature>
<dbReference type="GO" id="GO:0006281">
    <property type="term" value="P:DNA repair"/>
    <property type="evidence" value="ECO:0007669"/>
    <property type="project" value="InterPro"/>
</dbReference>
<dbReference type="InterPro" id="IPR021668">
    <property type="entry name" value="TAN"/>
</dbReference>
<dbReference type="InterPro" id="IPR044107">
    <property type="entry name" value="PIKKc_ATM"/>
</dbReference>
<dbReference type="GO" id="GO:0005524">
    <property type="term" value="F:ATP binding"/>
    <property type="evidence" value="ECO:0007669"/>
    <property type="project" value="UniProtKB-KW"/>
</dbReference>
<sequence length="3113" mass="339110">MAFSLQEALEQIRSDKVKDRQQGLEAIDHIFADAENVRNLDPKHDGRAWLKTFQSLFACVLAEKTACIRKGSFVDAQPTALARLQRAAQTLRSLVDKSASLLTRKVVKALVIHIHQMLNHRGTLLQPIAPAYIAALCTILRLPHHVDHLDPEDWSAVASLCFDVLLTRELGTDIASPADAQQWLATATSTQQHPLQRRGLSLEHAVTAECLSHLISSSVAPLLGAHGFGLPLLADYVRFLLAFSSESSAHLPTLTGLVVLLEHLELNHTSEVVLATLAVRHVLLNLWKTKNHLLKAQLLLLFRIVTDLIASFALARPDAASSQHHVLPSDDAIAFLQAIHDTLLSDPDSRWALEPLHIDALLLRWPQHPQPVHRHIALGNAAFSLSPASSDRDALAWCRIGLQVDLIDALTTIAGQPIDRSDRPATSNLDDHAAAPSTQVSTSPAKRRRATTTSSPQKRSRLSSNQPAVLSPEAQGLIPLIGMLSHSDASAPSSPAARLSAVQLLTFLVLGKPHLLTPTAIDRLEKCLLALTADADTATVSWSLLALASIILMHSPYADDASRQLSATQAWVIAARKLQLPATSRAAAYLLSVLLASSALPDSKLQPEIARLLADIDLQGPPIVCDSVCHLISLLLRHTTSSRAFHHLDPRAKIGAWFASTYSPSATISSSASSGSFVSYDDLIRLVDCIVAESHPQSSSRASLDVTSCNPGAAFASAQRRARLQPLRDLLLRSAIAHANLADVTFQSDATAANPALMSAEALHRMTVVLDRNVDACLNALQDFTADTNGAASLTGHAAIAALHLAILALDIGTRSTSQTGSHRASSIRSCCQIVVRILAIASSVDAVRSGTYALAIEQLTLLSPSAAFTSVSSRTSDLLADPGPSSGIAARLLVKEQPEQPRSGHPARDESSRRIWKAIRDVNMLDTVLASCAKLFEVTLFGDDQAEAEPSSQVPVGTGDIFDDVPESSSSTLLNATAAAHVGSPASIEVVVRSTVRLLLDVPRIVTGAADARHQELVVSSFFDCSVQGIVALAPVLFDSFRVGTLWMSHRDVNDALDRLGTELLASYRFARHPAARLATIRAVSCVMPLLLGELDEQSDLFDKVQKLSAFFADQIGRTKWPTPWEVQLACAEFLAERLRLDPDGRLLRSGTARAPSASPVTALLKLHTDPDVRVRALGSPIATSVVSTFTGPQADLDELYTTFRDGLPSDSTQPRLILTRALSLCNAAVASSSVRRSSIFYLLEIVLATGMLSSTVQELFAKLAARLGFADASSCYQAFAGQITWGLATNGYDPLQLPWKVLGYASKRACLEATFAACGSMLLATQTADGRTQFGALVQLTRRDRQQGLQECLPFLTAAYIGFAAQAEQGTSSDTAAICERTLRDLASLGVAEGDDAAALREMIVQADDLTISTLLLLFYEPGATLADSRTSMLEALSPLDDKCAKTVKALTPTTEDGAASCHEPSRPFFSAAVLYTALATLPQLGIAAFAPQTVYNVLRHMLYHISTSRFVNDQLRMCAALRIYIAMCGDAFWKDALNNQLLIRSIERLLEQPQLHDEFRPLLVYACTASCLATKAPEALVSCIVTWSQQLAERLVASPALGAWLLEAANALARSSPVATSAVVLLWPVDLTNTEHTAVESLVDIGTLTYALEACPTLSHRLPSLLRIRSVLTRADKAQLAAFCKGPAWKLLERAADAARRRVGQDGDPLGDVINDIFTAIVGVQEAACLHREARRLGGKWDLQAVEDFLEAADTSHIRSLSAAAILTVHQLAQDLPIEQGYQAYEALRDMAAGLNEPLAEIHPAKMPAATRQELSRVRPGLGPPLTAPRTADAQDVRFAELVDIASSADKWLCRMAAILCDLVASMPHLAVFRPARRLVEANAEAAHALFPILLLRFAADDAAQGSSAVATENRRRSGGSVTPSRAQRDQALAATRTVIAQHFEAVLNCTTSDPTCSEIIVQALLALRAFRPVQSEPDNVCFWYRVDPSLLASRCIAAGQLTAAIFFLEHGIQNATEKPGATMLRSANQLLHQAYMNIDDPDAFYGITDGDVRDSVLMRLHHEGQWLRAFQYHAADYEACTSHGERRRAAVTLGQSLQHLGFPRLVDGIGLNNAGEDRFASVRDLGGSSASTSWDLPVASQSLQDKAPSVEGVLHTLRQASAEQDVDAPLSHAFRSKLQALCSTSIESAKALRSLQGDLLALGQIKDWRRASSSMGAEEAVAHLRSQWVRVEASERFELTERVLDTRQSVLHAVRQRMQVDQIGDVLDGPVEDVARVERLLLVASSRRAREHGKLQKAINAVARAQRIEDALGDGEELAREEFAAVLWDQNEHSPAIQLLSQVVDGIGVTQSSSASQKRRAARLLALLAQWRATARSQQPREIDRSLFEPALKLTAVAESPTASAEQSEIAYRWARFAEQHHRDSDIAEITRLRLYTDRRREEIAQNQRECERTTSKTERSKLLQFQRQAEKILLQDETRLMELEASRTHFLRRSVAMYARALATSDEHDDAVPRLVSLWLEHAADAELNRLLSTCLPSIPSHKFVGLMHQLSARLTELPDSADVMVPFQTNLSRLLLRMCQEHPFHCLYAIFALIKTGADAKAAATHRPSPRNTLSVPEGGASQSASPPVLRSTAAEKIWTHIKRRSSLGKRIRTFEELCLAYVEWAEFDLTSRADRYFQNSGSIKKGALRMPPSGELRLARMRDLDIPVATARLEIDATCRYESFVSIVRYGETFTTAGGIHLPKISECIGSDGRRYKQLFKRDDDLRQDAVMQQVFRMVNGLLEADRRTRERNLAIRTYTVLPLGPQCGLLEFVTNTLPLGEVLIELHARYRPQDITPAQARAKLRDAQTMRAEAKLEAFLDVCQAMQPAMRYFFSDAQRMPRNWYATRLRYTRSVSTNSIVGHVLGLGDRHVSNILLDQASGELVHIDFGVAFDQGKLLPIPELVPFRLTRDLVDGMGVHGVEGTFRRCCEETLRVLRAHGDAIKTVLEVFRHDPLFAWTSNPIKVLRAQEAAAAAEEESVAASMDRSGSTAPRVSRSTTPMVAVGDGVGAGVDTAELSADRAVSSVMSKLSSSLSVESTVNDLIQQAMDAGNLSAIFHGWQAAL</sequence>
<dbReference type="Pfam" id="PF02260">
    <property type="entry name" value="FATC"/>
    <property type="match status" value="1"/>
</dbReference>
<dbReference type="Pfam" id="PF00454">
    <property type="entry name" value="PI3_PI4_kinase"/>
    <property type="match status" value="1"/>
</dbReference>
<dbReference type="GO" id="GO:0005634">
    <property type="term" value="C:nucleus"/>
    <property type="evidence" value="ECO:0007669"/>
    <property type="project" value="UniProtKB-SubCell"/>
</dbReference>
<dbReference type="OrthoDB" id="381190at2759"/>
<dbReference type="GO" id="GO:0004674">
    <property type="term" value="F:protein serine/threonine kinase activity"/>
    <property type="evidence" value="ECO:0007669"/>
    <property type="project" value="UniProtKB-KW"/>
</dbReference>
<dbReference type="Gene3D" id="3.30.1010.10">
    <property type="entry name" value="Phosphatidylinositol 3-kinase Catalytic Subunit, Chain A, domain 4"/>
    <property type="match status" value="1"/>
</dbReference>
<dbReference type="SMART" id="SM01343">
    <property type="entry name" value="FATC"/>
    <property type="match status" value="1"/>
</dbReference>
<evidence type="ECO:0000259" key="22">
    <source>
        <dbReference type="PROSITE" id="PS50290"/>
    </source>
</evidence>
<dbReference type="InterPro" id="IPR018936">
    <property type="entry name" value="PI3/4_kinase_CS"/>
</dbReference>
<evidence type="ECO:0000256" key="7">
    <source>
        <dbReference type="ARBA" id="ARBA00022527"/>
    </source>
</evidence>
<keyword evidence="10" id="KW-0227">DNA damage</keyword>
<dbReference type="Proteomes" id="UP000011976">
    <property type="component" value="Unassembled WGS sequence"/>
</dbReference>
<evidence type="ECO:0000256" key="14">
    <source>
        <dbReference type="ARBA" id="ARBA00025079"/>
    </source>
</evidence>
<evidence type="ECO:0000259" key="24">
    <source>
        <dbReference type="PROSITE" id="PS51190"/>
    </source>
</evidence>